<evidence type="ECO:0008006" key="4">
    <source>
        <dbReference type="Google" id="ProtNLM"/>
    </source>
</evidence>
<accession>A0A5N6JYS4</accession>
<reference evidence="2 3" key="1">
    <citation type="submission" date="2019-06" db="EMBL/GenBank/DDBJ databases">
        <title>Genome Sequence of the Brown Rot Fungal Pathogen Monilinia laxa.</title>
        <authorList>
            <person name="De Miccolis Angelini R.M."/>
            <person name="Landi L."/>
            <person name="Abate D."/>
            <person name="Pollastro S."/>
            <person name="Romanazzi G."/>
            <person name="Faretra F."/>
        </authorList>
    </citation>
    <scope>NUCLEOTIDE SEQUENCE [LARGE SCALE GENOMIC DNA]</scope>
    <source>
        <strain evidence="2 3">Mlax316</strain>
    </source>
</reference>
<keyword evidence="3" id="KW-1185">Reference proteome</keyword>
<name>A0A5N6JYS4_MONLA</name>
<dbReference type="AlphaFoldDB" id="A0A5N6JYS4"/>
<keyword evidence="1" id="KW-1133">Transmembrane helix</keyword>
<feature type="transmembrane region" description="Helical" evidence="1">
    <location>
        <begin position="43"/>
        <end position="64"/>
    </location>
</feature>
<protein>
    <recommendedName>
        <fullName evidence="4">Transmembrane protein</fullName>
    </recommendedName>
</protein>
<proteinExistence type="predicted"/>
<feature type="transmembrane region" description="Helical" evidence="1">
    <location>
        <begin position="7"/>
        <end position="23"/>
    </location>
</feature>
<keyword evidence="1" id="KW-0472">Membrane</keyword>
<organism evidence="2 3">
    <name type="scientific">Monilinia laxa</name>
    <name type="common">Brown rot fungus</name>
    <name type="synonym">Sclerotinia laxa</name>
    <dbReference type="NCBI Taxonomy" id="61186"/>
    <lineage>
        <taxon>Eukaryota</taxon>
        <taxon>Fungi</taxon>
        <taxon>Dikarya</taxon>
        <taxon>Ascomycota</taxon>
        <taxon>Pezizomycotina</taxon>
        <taxon>Leotiomycetes</taxon>
        <taxon>Helotiales</taxon>
        <taxon>Sclerotiniaceae</taxon>
        <taxon>Monilinia</taxon>
    </lineage>
</organism>
<sequence>MLKGISLFELLIIVYCSFLEMGMEEGFLPLDIWWDFDWYIMDRWALLSLLVTLDLAFWLPVCFLSRRSSSFHHITVCLGVLSLGLRGYCRFFGDFVIGISPSLPSLVFELNLRHSSSVHLPILRQAITL</sequence>
<dbReference type="Proteomes" id="UP000326757">
    <property type="component" value="Unassembled WGS sequence"/>
</dbReference>
<dbReference type="EMBL" id="VIGI01000011">
    <property type="protein sequence ID" value="KAB8294314.1"/>
    <property type="molecule type" value="Genomic_DNA"/>
</dbReference>
<keyword evidence="1" id="KW-0812">Transmembrane</keyword>
<comment type="caution">
    <text evidence="2">The sequence shown here is derived from an EMBL/GenBank/DDBJ whole genome shotgun (WGS) entry which is preliminary data.</text>
</comment>
<evidence type="ECO:0000313" key="3">
    <source>
        <dbReference type="Proteomes" id="UP000326757"/>
    </source>
</evidence>
<evidence type="ECO:0000256" key="1">
    <source>
        <dbReference type="SAM" id="Phobius"/>
    </source>
</evidence>
<gene>
    <name evidence="2" type="ORF">EYC80_009732</name>
</gene>
<evidence type="ECO:0000313" key="2">
    <source>
        <dbReference type="EMBL" id="KAB8294314.1"/>
    </source>
</evidence>